<reference evidence="2 3" key="1">
    <citation type="journal article" date="2012" name="J. Bacteriol.">
        <title>Complete Genome Sequence of Leptospirillum ferrooxidans Strain C2-3, Isolated from a Fresh Volcanic Ash Deposit on the Island of Miyake, Japan.</title>
        <authorList>
            <person name="Fujimura R."/>
            <person name="Sato Y."/>
            <person name="Nishizawa T."/>
            <person name="Oshima K."/>
            <person name="Kim S.-W."/>
            <person name="Hattori M."/>
            <person name="Kamijo T."/>
            <person name="Ohta H."/>
        </authorList>
    </citation>
    <scope>NUCLEOTIDE SEQUENCE [LARGE SCALE GENOMIC DNA]</scope>
    <source>
        <strain evidence="2 3">C2-3</strain>
    </source>
</reference>
<dbReference type="HOGENOM" id="CLU_3137233_0_0_0"/>
<dbReference type="AlphaFoldDB" id="I0IQD6"/>
<feature type="transmembrane region" description="Helical" evidence="1">
    <location>
        <begin position="12"/>
        <end position="31"/>
    </location>
</feature>
<dbReference type="Proteomes" id="UP000007382">
    <property type="component" value="Chromosome"/>
</dbReference>
<keyword evidence="3" id="KW-1185">Reference proteome</keyword>
<evidence type="ECO:0000256" key="1">
    <source>
        <dbReference type="SAM" id="Phobius"/>
    </source>
</evidence>
<accession>I0IQD6</accession>
<proteinExistence type="predicted"/>
<keyword evidence="1" id="KW-0472">Membrane</keyword>
<gene>
    <name evidence="2" type="ordered locus">LFE_1806</name>
</gene>
<organism evidence="2 3">
    <name type="scientific">Leptospirillum ferrooxidans (strain C2-3)</name>
    <dbReference type="NCBI Taxonomy" id="1162668"/>
    <lineage>
        <taxon>Bacteria</taxon>
        <taxon>Pseudomonadati</taxon>
        <taxon>Nitrospirota</taxon>
        <taxon>Nitrospiria</taxon>
        <taxon>Nitrospirales</taxon>
        <taxon>Nitrospiraceae</taxon>
        <taxon>Leptospirillum</taxon>
    </lineage>
</organism>
<name>I0IQD6_LEPFC</name>
<dbReference type="STRING" id="1162668.LFE_1806"/>
<reference evidence="3" key="2">
    <citation type="submission" date="2012-03" db="EMBL/GenBank/DDBJ databases">
        <title>The complete genome sequence of the pioneer microbe on fresh volcanic deposit, Leptospirillum ferrooxidans strain C2-3.</title>
        <authorList>
            <person name="Fujimura R."/>
            <person name="Sato Y."/>
            <person name="Nishizawa T."/>
            <person name="Nanba K."/>
            <person name="Oshima K."/>
            <person name="Hattori M."/>
            <person name="Kamijo T."/>
            <person name="Ohta H."/>
        </authorList>
    </citation>
    <scope>NUCLEOTIDE SEQUENCE [LARGE SCALE GENOMIC DNA]</scope>
    <source>
        <strain evidence="3">C2-3</strain>
    </source>
</reference>
<protein>
    <submittedName>
        <fullName evidence="2">Uncharacterized protein</fullName>
    </submittedName>
</protein>
<evidence type="ECO:0000313" key="3">
    <source>
        <dbReference type="Proteomes" id="UP000007382"/>
    </source>
</evidence>
<dbReference type="PATRIC" id="fig|1162668.3.peg.2146"/>
<dbReference type="EMBL" id="AP012342">
    <property type="protein sequence ID" value="BAM07485.1"/>
    <property type="molecule type" value="Genomic_DNA"/>
</dbReference>
<dbReference type="RefSeq" id="WP_014449969.1">
    <property type="nucleotide sequence ID" value="NC_017094.1"/>
</dbReference>
<sequence length="49" mass="5326">MAEQQSQGMGKNLVLAAIVVGGTLFFILFLGKSAETNAVVSHHMIWPWP</sequence>
<evidence type="ECO:0000313" key="2">
    <source>
        <dbReference type="EMBL" id="BAM07485.1"/>
    </source>
</evidence>
<keyword evidence="1" id="KW-0812">Transmembrane</keyword>
<keyword evidence="1" id="KW-1133">Transmembrane helix</keyword>
<dbReference type="KEGG" id="lfc:LFE_1806"/>